<protein>
    <submittedName>
        <fullName evidence="1">Uncharacterized protein</fullName>
    </submittedName>
</protein>
<gene>
    <name evidence="1" type="ORF">EVA_19939</name>
</gene>
<dbReference type="AlphaFoldDB" id="J9FBZ0"/>
<proteinExistence type="predicted"/>
<comment type="caution">
    <text evidence="1">The sequence shown here is derived from an EMBL/GenBank/DDBJ whole genome shotgun (WGS) entry which is preliminary data.</text>
</comment>
<name>J9FBZ0_9ZZZZ</name>
<dbReference type="EMBL" id="AMCI01007839">
    <property type="protein sequence ID" value="EJW91953.1"/>
    <property type="molecule type" value="Genomic_DNA"/>
</dbReference>
<sequence length="64" mass="7508">MHGLSKFFHYIVGNIHQVVNGADPIGCKASLHPFGRRSDLYIFYHSRDITRTKLWVLHGYFYII</sequence>
<evidence type="ECO:0000313" key="1">
    <source>
        <dbReference type="EMBL" id="EJW91953.1"/>
    </source>
</evidence>
<organism evidence="1">
    <name type="scientific">gut metagenome</name>
    <dbReference type="NCBI Taxonomy" id="749906"/>
    <lineage>
        <taxon>unclassified sequences</taxon>
        <taxon>metagenomes</taxon>
        <taxon>organismal metagenomes</taxon>
    </lineage>
</organism>
<reference evidence="1" key="1">
    <citation type="journal article" date="2012" name="PLoS ONE">
        <title>Gene sets for utilization of primary and secondary nutrition supplies in the distal gut of endangered iberian lynx.</title>
        <authorList>
            <person name="Alcaide M."/>
            <person name="Messina E."/>
            <person name="Richter M."/>
            <person name="Bargiela R."/>
            <person name="Peplies J."/>
            <person name="Huws S.A."/>
            <person name="Newbold C.J."/>
            <person name="Golyshin P.N."/>
            <person name="Simon M.A."/>
            <person name="Lopez G."/>
            <person name="Yakimov M.M."/>
            <person name="Ferrer M."/>
        </authorList>
    </citation>
    <scope>NUCLEOTIDE SEQUENCE</scope>
</reference>
<accession>J9FBZ0</accession>